<sequence length="104" mass="12061">MAANANIRILIILDLFHFLLNFFSYDVSNMQIVDLEEKKKEALDNEAKIRKRNQAITSSTSNDNILKKQSINDIFEEDFEELMTDQSICSESQLKFDLCFEGCD</sequence>
<keyword evidence="1" id="KW-0175">Coiled coil</keyword>
<keyword evidence="2" id="KW-0732">Signal</keyword>
<dbReference type="EMBL" id="MJEQ01000664">
    <property type="protein sequence ID" value="OIT34726.1"/>
    <property type="molecule type" value="Genomic_DNA"/>
</dbReference>
<organism evidence="3 4">
    <name type="scientific">Nicotiana attenuata</name>
    <name type="common">Coyote tobacco</name>
    <dbReference type="NCBI Taxonomy" id="49451"/>
    <lineage>
        <taxon>Eukaryota</taxon>
        <taxon>Viridiplantae</taxon>
        <taxon>Streptophyta</taxon>
        <taxon>Embryophyta</taxon>
        <taxon>Tracheophyta</taxon>
        <taxon>Spermatophyta</taxon>
        <taxon>Magnoliopsida</taxon>
        <taxon>eudicotyledons</taxon>
        <taxon>Gunneridae</taxon>
        <taxon>Pentapetalae</taxon>
        <taxon>asterids</taxon>
        <taxon>lamiids</taxon>
        <taxon>Solanales</taxon>
        <taxon>Solanaceae</taxon>
        <taxon>Nicotianoideae</taxon>
        <taxon>Nicotianeae</taxon>
        <taxon>Nicotiana</taxon>
    </lineage>
</organism>
<protein>
    <submittedName>
        <fullName evidence="3">Uncharacterized protein</fullName>
    </submittedName>
</protein>
<feature type="coiled-coil region" evidence="1">
    <location>
        <begin position="25"/>
        <end position="52"/>
    </location>
</feature>
<accession>A0A314KZ97</accession>
<gene>
    <name evidence="3" type="ORF">A4A49_14866</name>
</gene>
<evidence type="ECO:0000313" key="4">
    <source>
        <dbReference type="Proteomes" id="UP000187609"/>
    </source>
</evidence>
<feature type="chain" id="PRO_5016450737" evidence="2">
    <location>
        <begin position="22"/>
        <end position="104"/>
    </location>
</feature>
<dbReference type="Gramene" id="OIT34726">
    <property type="protein sequence ID" value="OIT34726"/>
    <property type="gene ID" value="A4A49_14866"/>
</dbReference>
<evidence type="ECO:0000313" key="3">
    <source>
        <dbReference type="EMBL" id="OIT34726.1"/>
    </source>
</evidence>
<dbReference type="AlphaFoldDB" id="A0A314KZ97"/>
<comment type="caution">
    <text evidence="3">The sequence shown here is derived from an EMBL/GenBank/DDBJ whole genome shotgun (WGS) entry which is preliminary data.</text>
</comment>
<name>A0A314KZ97_NICAT</name>
<evidence type="ECO:0000256" key="1">
    <source>
        <dbReference type="SAM" id="Coils"/>
    </source>
</evidence>
<feature type="signal peptide" evidence="2">
    <location>
        <begin position="1"/>
        <end position="21"/>
    </location>
</feature>
<keyword evidence="4" id="KW-1185">Reference proteome</keyword>
<evidence type="ECO:0000256" key="2">
    <source>
        <dbReference type="SAM" id="SignalP"/>
    </source>
</evidence>
<proteinExistence type="predicted"/>
<dbReference type="Proteomes" id="UP000187609">
    <property type="component" value="Unassembled WGS sequence"/>
</dbReference>
<dbReference type="SMR" id="A0A314KZ97"/>
<reference evidence="3" key="1">
    <citation type="submission" date="2016-11" db="EMBL/GenBank/DDBJ databases">
        <title>The genome of Nicotiana attenuata.</title>
        <authorList>
            <person name="Xu S."/>
            <person name="Brockmoeller T."/>
            <person name="Gaquerel E."/>
            <person name="Navarro A."/>
            <person name="Kuhl H."/>
            <person name="Gase K."/>
            <person name="Ling Z."/>
            <person name="Zhou W."/>
            <person name="Kreitzer C."/>
            <person name="Stanke M."/>
            <person name="Tang H."/>
            <person name="Lyons E."/>
            <person name="Pandey P."/>
            <person name="Pandey S.P."/>
            <person name="Timmermann B."/>
            <person name="Baldwin I.T."/>
        </authorList>
    </citation>
    <scope>NUCLEOTIDE SEQUENCE [LARGE SCALE GENOMIC DNA]</scope>
    <source>
        <strain evidence="3">UT</strain>
    </source>
</reference>